<dbReference type="PANTHER" id="PTHR10030:SF37">
    <property type="entry name" value="ALPHA-L-FUCOSIDASE-RELATED"/>
    <property type="match status" value="1"/>
</dbReference>
<feature type="domain" description="Glycoside hydrolase family 29 N-terminal" evidence="8">
    <location>
        <begin position="342"/>
        <end position="694"/>
    </location>
</feature>
<keyword evidence="4 7" id="KW-0732">Signal</keyword>
<comment type="function">
    <text evidence="1">Alpha-L-fucosidase is responsible for hydrolyzing the alpha-1,6-linked fucose joined to the reducing-end N-acetylglucosamine of the carbohydrate moieties of glycoproteins.</text>
</comment>
<dbReference type="InterPro" id="IPR016286">
    <property type="entry name" value="FUC_metazoa-typ"/>
</dbReference>
<dbReference type="EC" id="3.2.1.51" evidence="3"/>
<proteinExistence type="inferred from homology"/>
<evidence type="ECO:0000313" key="10">
    <source>
        <dbReference type="Proteomes" id="UP000027456"/>
    </source>
</evidence>
<dbReference type="OrthoDB" id="6039950at2759"/>
<accession>A0A074SBY4</accession>
<evidence type="ECO:0000259" key="8">
    <source>
        <dbReference type="Pfam" id="PF01120"/>
    </source>
</evidence>
<dbReference type="GO" id="GO:0006004">
    <property type="term" value="P:fucose metabolic process"/>
    <property type="evidence" value="ECO:0007669"/>
    <property type="project" value="InterPro"/>
</dbReference>
<evidence type="ECO:0000313" key="9">
    <source>
        <dbReference type="EMBL" id="KEP54373.1"/>
    </source>
</evidence>
<evidence type="ECO:0000256" key="7">
    <source>
        <dbReference type="SAM" id="SignalP"/>
    </source>
</evidence>
<evidence type="ECO:0000256" key="1">
    <source>
        <dbReference type="ARBA" id="ARBA00004071"/>
    </source>
</evidence>
<sequence>MRSKLFAYLCLLFALLQCCSAKSVSTFVDLSPHFNNKAASARVNGTGNFDLAGGSYVAKFLPKGVFSYRGVDFNLPPFHNETALDNVRVAAQVVSVPPGRYHAVHALLAAEKNNIGQGNITVNYTDGTSITIGVVAPAYFQTNNPSNGPIWTPYHYANTTILTPEGINYNETWIFTFQAGLDNSKIVQSIQLPTAKTPVMHFFAITLYGTPPAQTPNTPVLNVQYARSTTKWAQSNYSANAVPDPATQIFEVALDNLAPMDASTSTWLNGNYSVVIEGQGLKTYRPYSLRRLRSGDQVVMKIGVRNSFKVPTKTKGRVIVKDTHGKAAFKSEEYDFTAGIPDYKPADASLSQHEASDWFDEAKFGIFIHWGVYSVPAWSDGKTYAESYVYRHTLRPLVVNSSTWTRHREVYDENVVYDDFIANFTASEWSPDEWTDLFANSGAKYFTIVSKHHDGFALYDTKNTSNRNSLKYGPKRDLLKDLFASSKTRHPELHRTAYYSMTEFFHPQFPYGFGSWPGGLAHFAYNDTCCEGYEGYVKINDWVQDLQKPQMETLLYDYEVDAIWCDIGGPSPFDEIAAGWYNWAKKNGRQVNNNNRCGGNYSDFNTPEYFTLNSYQVRKWESNSGLDPHSYGYNSGTALDKYMKGVDVVKQLVDIVSKGGNYLLDVGPTATGQIIPEMTTPLLQAGKWLSYSGEAIYSTHFWPVGPADTTYNLRFTTTPEAFYLIALSRPESGVVRTEMPIPILGGDEVRLLGGSGKVLEWTREDKEVVIRIGEEEVGLVEYAWVFKILYKS</sequence>
<dbReference type="PRINTS" id="PR00741">
    <property type="entry name" value="GLHYDRLASE29"/>
</dbReference>
<reference evidence="9 10" key="1">
    <citation type="submission" date="2013-12" db="EMBL/GenBank/DDBJ databases">
        <authorList>
            <person name="Cubeta M."/>
            <person name="Pakala S."/>
            <person name="Fedorova N."/>
            <person name="Thomas E."/>
            <person name="Dean R."/>
            <person name="Jabaji S."/>
            <person name="Neate S."/>
            <person name="Toda T."/>
            <person name="Tavantzis S."/>
            <person name="Vilgalys R."/>
            <person name="Bharathan N."/>
            <person name="Pakala S."/>
            <person name="Losada L.S."/>
            <person name="Zafar N."/>
            <person name="Nierman W."/>
        </authorList>
    </citation>
    <scope>NUCLEOTIDE SEQUENCE [LARGE SCALE GENOMIC DNA]</scope>
    <source>
        <strain evidence="9 10">123E</strain>
    </source>
</reference>
<dbReference type="Proteomes" id="UP000027456">
    <property type="component" value="Unassembled WGS sequence"/>
</dbReference>
<keyword evidence="6" id="KW-0326">Glycosidase</keyword>
<protein>
    <recommendedName>
        <fullName evidence="3">alpha-L-fucosidase</fullName>
        <ecNumber evidence="3">3.2.1.51</ecNumber>
    </recommendedName>
</protein>
<dbReference type="InterPro" id="IPR057739">
    <property type="entry name" value="Glyco_hydro_29_N"/>
</dbReference>
<dbReference type="GO" id="GO:0016139">
    <property type="term" value="P:glycoside catabolic process"/>
    <property type="evidence" value="ECO:0007669"/>
    <property type="project" value="TreeGrafter"/>
</dbReference>
<dbReference type="EMBL" id="AZST01000030">
    <property type="protein sequence ID" value="KEP54373.1"/>
    <property type="molecule type" value="Genomic_DNA"/>
</dbReference>
<dbReference type="HOGENOM" id="CLU_002934_4_1_1"/>
<evidence type="ECO:0000256" key="4">
    <source>
        <dbReference type="ARBA" id="ARBA00022729"/>
    </source>
</evidence>
<dbReference type="Pfam" id="PF01120">
    <property type="entry name" value="Alpha_L_fucos"/>
    <property type="match status" value="1"/>
</dbReference>
<keyword evidence="5" id="KW-0378">Hydrolase</keyword>
<comment type="caution">
    <text evidence="9">The sequence shown here is derived from an EMBL/GenBank/DDBJ whole genome shotgun (WGS) entry which is preliminary data.</text>
</comment>
<name>A0A074SBY4_9AGAM</name>
<dbReference type="GO" id="GO:0004560">
    <property type="term" value="F:alpha-L-fucosidase activity"/>
    <property type="evidence" value="ECO:0007669"/>
    <property type="project" value="UniProtKB-EC"/>
</dbReference>
<keyword evidence="10" id="KW-1185">Reference proteome</keyword>
<comment type="similarity">
    <text evidence="2">Belongs to the glycosyl hydrolase 29 family.</text>
</comment>
<dbReference type="SMART" id="SM00812">
    <property type="entry name" value="Alpha_L_fucos"/>
    <property type="match status" value="1"/>
</dbReference>
<dbReference type="Gene3D" id="2.60.40.1180">
    <property type="entry name" value="Golgi alpha-mannosidase II"/>
    <property type="match status" value="1"/>
</dbReference>
<dbReference type="InterPro" id="IPR000933">
    <property type="entry name" value="Glyco_hydro_29"/>
</dbReference>
<feature type="signal peptide" evidence="7">
    <location>
        <begin position="1"/>
        <end position="21"/>
    </location>
</feature>
<dbReference type="Gene3D" id="3.20.20.80">
    <property type="entry name" value="Glycosidases"/>
    <property type="match status" value="1"/>
</dbReference>
<dbReference type="InterPro" id="IPR013780">
    <property type="entry name" value="Glyco_hydro_b"/>
</dbReference>
<gene>
    <name evidence="9" type="ORF">V565_018510</name>
</gene>
<evidence type="ECO:0000256" key="2">
    <source>
        <dbReference type="ARBA" id="ARBA00007951"/>
    </source>
</evidence>
<dbReference type="PANTHER" id="PTHR10030">
    <property type="entry name" value="ALPHA-L-FUCOSIDASE"/>
    <property type="match status" value="1"/>
</dbReference>
<evidence type="ECO:0000256" key="5">
    <source>
        <dbReference type="ARBA" id="ARBA00022801"/>
    </source>
</evidence>
<dbReference type="InterPro" id="IPR017853">
    <property type="entry name" value="GH"/>
</dbReference>
<evidence type="ECO:0000256" key="6">
    <source>
        <dbReference type="ARBA" id="ARBA00023295"/>
    </source>
</evidence>
<organism evidence="9 10">
    <name type="scientific">Rhizoctonia solani 123E</name>
    <dbReference type="NCBI Taxonomy" id="1423351"/>
    <lineage>
        <taxon>Eukaryota</taxon>
        <taxon>Fungi</taxon>
        <taxon>Dikarya</taxon>
        <taxon>Basidiomycota</taxon>
        <taxon>Agaricomycotina</taxon>
        <taxon>Agaricomycetes</taxon>
        <taxon>Cantharellales</taxon>
        <taxon>Ceratobasidiaceae</taxon>
        <taxon>Rhizoctonia</taxon>
    </lineage>
</organism>
<feature type="chain" id="PRO_5001698650" description="alpha-L-fucosidase" evidence="7">
    <location>
        <begin position="22"/>
        <end position="792"/>
    </location>
</feature>
<evidence type="ECO:0000256" key="3">
    <source>
        <dbReference type="ARBA" id="ARBA00012662"/>
    </source>
</evidence>
<dbReference type="SUPFAM" id="SSF51445">
    <property type="entry name" value="(Trans)glycosidases"/>
    <property type="match status" value="1"/>
</dbReference>
<dbReference type="AlphaFoldDB" id="A0A074SBY4"/>
<dbReference type="STRING" id="1423351.A0A074SBY4"/>